<keyword evidence="1" id="KW-0067">ATP-binding</keyword>
<sequence>MLGVTVTSIIRFPGPYKMQYAVELISSDLRLIKAWKSGGLKPVKAIALEQVKSRPSTKYKCPVKKDEIKLKKGNSVCYLLLIWNEKGNELVLYYLDRKYASSRRFVPKFLDGMHLDGYNKELRLVFEYQGPQHYYHNSLYYQENETLEIQKIRDQKKWDICKKQDICLIEVPYTADLFSYIKHTLIEKGFSSLIKNLQDTLYIVNALFYNIFLRSRSPANLQDYFRILLLIVNLV</sequence>
<reference evidence="1" key="1">
    <citation type="submission" date="2019-10" db="EMBL/GenBank/DDBJ databases">
        <title>Conservation and host-specific expression of non-tandemly repeated heterogenous ribosome RNA gene in arbuscular mycorrhizal fungi.</title>
        <authorList>
            <person name="Maeda T."/>
            <person name="Kobayashi Y."/>
            <person name="Nakagawa T."/>
            <person name="Ezawa T."/>
            <person name="Yamaguchi K."/>
            <person name="Bino T."/>
            <person name="Nishimoto Y."/>
            <person name="Shigenobu S."/>
            <person name="Kawaguchi M."/>
        </authorList>
    </citation>
    <scope>NUCLEOTIDE SEQUENCE</scope>
    <source>
        <strain evidence="1">HR1</strain>
    </source>
</reference>
<dbReference type="AlphaFoldDB" id="A0A8H3LBT0"/>
<proteinExistence type="predicted"/>
<name>A0A8H3LBT0_9GLOM</name>
<evidence type="ECO:0000313" key="2">
    <source>
        <dbReference type="Proteomes" id="UP000615446"/>
    </source>
</evidence>
<comment type="caution">
    <text evidence="1">The sequence shown here is derived from an EMBL/GenBank/DDBJ whole genome shotgun (WGS) entry which is preliminary data.</text>
</comment>
<evidence type="ECO:0000313" key="1">
    <source>
        <dbReference type="EMBL" id="GES82770.1"/>
    </source>
</evidence>
<keyword evidence="1" id="KW-0378">Hydrolase</keyword>
<keyword evidence="1" id="KW-0547">Nucleotide-binding</keyword>
<protein>
    <submittedName>
        <fullName evidence="1">Uvr/REP helicase</fullName>
    </submittedName>
</protein>
<dbReference type="GO" id="GO:0004386">
    <property type="term" value="F:helicase activity"/>
    <property type="evidence" value="ECO:0007669"/>
    <property type="project" value="UniProtKB-KW"/>
</dbReference>
<dbReference type="Proteomes" id="UP000615446">
    <property type="component" value="Unassembled WGS sequence"/>
</dbReference>
<gene>
    <name evidence="1" type="ORF">RCL2_000995500</name>
</gene>
<keyword evidence="1" id="KW-0347">Helicase</keyword>
<organism evidence="1 2">
    <name type="scientific">Rhizophagus clarus</name>
    <dbReference type="NCBI Taxonomy" id="94130"/>
    <lineage>
        <taxon>Eukaryota</taxon>
        <taxon>Fungi</taxon>
        <taxon>Fungi incertae sedis</taxon>
        <taxon>Mucoromycota</taxon>
        <taxon>Glomeromycotina</taxon>
        <taxon>Glomeromycetes</taxon>
        <taxon>Glomerales</taxon>
        <taxon>Glomeraceae</taxon>
        <taxon>Rhizophagus</taxon>
    </lineage>
</organism>
<dbReference type="EMBL" id="BLAL01000062">
    <property type="protein sequence ID" value="GES82770.1"/>
    <property type="molecule type" value="Genomic_DNA"/>
</dbReference>
<accession>A0A8H3LBT0</accession>